<accession>A0A4Y2X1B5</accession>
<evidence type="ECO:0000313" key="3">
    <source>
        <dbReference type="EMBL" id="GBO42714.1"/>
    </source>
</evidence>
<proteinExistence type="predicted"/>
<feature type="compositionally biased region" description="Polar residues" evidence="2">
    <location>
        <begin position="63"/>
        <end position="78"/>
    </location>
</feature>
<dbReference type="AlphaFoldDB" id="A0A4Y2X1B5"/>
<sequence>MNYTKEEITLSTPLAKVNVLNKNSMYLQGIKVMYDALKSIPNLIKSVSELTQLSTTEDRINHRQGTGQIRTGCRNRNTCPPPSPTRFGYNSATILDLALIKDFILPYEITSLPELYSDHNPIKLTFKLKFSTTHDKIKSNTDWGKFQNYLRNHVEYKPYRISNEMDIEEAVCNFEKNLQNAHRFATKIVKKSTSTYIHPNIKDLIKTRYKTKKDWQTLRNPSIKTELNRIEKLIKKLKNESRQKDKTEELETLNPENGTIWTKAKIMLRKAQKIPALKGEFKLALSDPDKAETIALSLEKQFSLNNLSHSETEEEVNESTNNFSLPINNNYQNDNINSIQPSEVIKMIKKLNIKKACGRDGITNKMKKISLVLWFSHLQKLSIIYLTSTISHMLGRPQ</sequence>
<evidence type="ECO:0000256" key="2">
    <source>
        <dbReference type="SAM" id="MobiDB-lite"/>
    </source>
</evidence>
<protein>
    <submittedName>
        <fullName evidence="3">Uncharacterized protein</fullName>
    </submittedName>
</protein>
<name>A0A4Y2X1B5_ARAVE</name>
<dbReference type="EMBL" id="BGPR01068942">
    <property type="protein sequence ID" value="GBO42714.1"/>
    <property type="molecule type" value="Genomic_DNA"/>
</dbReference>
<evidence type="ECO:0000313" key="4">
    <source>
        <dbReference type="Proteomes" id="UP000499080"/>
    </source>
</evidence>
<keyword evidence="1" id="KW-0175">Coiled coil</keyword>
<organism evidence="3 4">
    <name type="scientific">Araneus ventricosus</name>
    <name type="common">Orbweaver spider</name>
    <name type="synonym">Epeira ventricosa</name>
    <dbReference type="NCBI Taxonomy" id="182803"/>
    <lineage>
        <taxon>Eukaryota</taxon>
        <taxon>Metazoa</taxon>
        <taxon>Ecdysozoa</taxon>
        <taxon>Arthropoda</taxon>
        <taxon>Chelicerata</taxon>
        <taxon>Arachnida</taxon>
        <taxon>Araneae</taxon>
        <taxon>Araneomorphae</taxon>
        <taxon>Entelegynae</taxon>
        <taxon>Araneoidea</taxon>
        <taxon>Araneidae</taxon>
        <taxon>Araneus</taxon>
    </lineage>
</organism>
<keyword evidence="4" id="KW-1185">Reference proteome</keyword>
<comment type="caution">
    <text evidence="3">The sequence shown here is derived from an EMBL/GenBank/DDBJ whole genome shotgun (WGS) entry which is preliminary data.</text>
</comment>
<evidence type="ECO:0000256" key="1">
    <source>
        <dbReference type="SAM" id="Coils"/>
    </source>
</evidence>
<feature type="region of interest" description="Disordered" evidence="2">
    <location>
        <begin position="58"/>
        <end position="84"/>
    </location>
</feature>
<gene>
    <name evidence="3" type="ORF">AVEN_30427_1</name>
</gene>
<feature type="coiled-coil region" evidence="1">
    <location>
        <begin position="220"/>
        <end position="250"/>
    </location>
</feature>
<reference evidence="3 4" key="1">
    <citation type="journal article" date="2019" name="Sci. Rep.">
        <title>Orb-weaving spider Araneus ventricosus genome elucidates the spidroin gene catalogue.</title>
        <authorList>
            <person name="Kono N."/>
            <person name="Nakamura H."/>
            <person name="Ohtoshi R."/>
            <person name="Moran D.A.P."/>
            <person name="Shinohara A."/>
            <person name="Yoshida Y."/>
            <person name="Fujiwara M."/>
            <person name="Mori M."/>
            <person name="Tomita M."/>
            <person name="Arakawa K."/>
        </authorList>
    </citation>
    <scope>NUCLEOTIDE SEQUENCE [LARGE SCALE GENOMIC DNA]</scope>
</reference>
<dbReference type="Proteomes" id="UP000499080">
    <property type="component" value="Unassembled WGS sequence"/>
</dbReference>